<feature type="transmembrane region" description="Helical" evidence="1">
    <location>
        <begin position="58"/>
        <end position="78"/>
    </location>
</feature>
<reference evidence="2 3" key="1">
    <citation type="journal article" date="2017" name="Genome Biol. Evol.">
        <title>Phytophthora megakarya and P. palmivora, closely related causal agents of cacao black pod rot, underwent increases in genome sizes and gene numbers by different mechanisms.</title>
        <authorList>
            <person name="Ali S.S."/>
            <person name="Shao J."/>
            <person name="Lary D.J."/>
            <person name="Kronmiller B."/>
            <person name="Shen D."/>
            <person name="Strem M.D."/>
            <person name="Amoako-Attah I."/>
            <person name="Akrofi A.Y."/>
            <person name="Begoude B.A."/>
            <person name="Ten Hoopen G.M."/>
            <person name="Coulibaly K."/>
            <person name="Kebe B.I."/>
            <person name="Melnick R.L."/>
            <person name="Guiltinan M.J."/>
            <person name="Tyler B.M."/>
            <person name="Meinhardt L.W."/>
            <person name="Bailey B.A."/>
        </authorList>
    </citation>
    <scope>NUCLEOTIDE SEQUENCE [LARGE SCALE GENOMIC DNA]</scope>
    <source>
        <strain evidence="3">sbr112.9</strain>
    </source>
</reference>
<dbReference type="EMBL" id="NCKW01020110">
    <property type="protein sequence ID" value="POM59083.1"/>
    <property type="molecule type" value="Genomic_DNA"/>
</dbReference>
<evidence type="ECO:0000313" key="3">
    <source>
        <dbReference type="Proteomes" id="UP000237271"/>
    </source>
</evidence>
<comment type="caution">
    <text evidence="2">The sequence shown here is derived from an EMBL/GenBank/DDBJ whole genome shotgun (WGS) entry which is preliminary data.</text>
</comment>
<name>A0A2P4X0M0_9STRA</name>
<dbReference type="AlphaFoldDB" id="A0A2P4X0M0"/>
<accession>A0A2P4X0M0</accession>
<protein>
    <submittedName>
        <fullName evidence="2">Uncharacterized protein</fullName>
    </submittedName>
</protein>
<dbReference type="PANTHER" id="PTHR43021:SF2">
    <property type="entry name" value="CATION_H+ EXCHANGER DOMAIN-CONTAINING PROTEIN"/>
    <property type="match status" value="1"/>
</dbReference>
<proteinExistence type="predicted"/>
<organism evidence="2 3">
    <name type="scientific">Phytophthora palmivora</name>
    <dbReference type="NCBI Taxonomy" id="4796"/>
    <lineage>
        <taxon>Eukaryota</taxon>
        <taxon>Sar</taxon>
        <taxon>Stramenopiles</taxon>
        <taxon>Oomycota</taxon>
        <taxon>Peronosporomycetes</taxon>
        <taxon>Peronosporales</taxon>
        <taxon>Peronosporaceae</taxon>
        <taxon>Phytophthora</taxon>
    </lineage>
</organism>
<dbReference type="Proteomes" id="UP000237271">
    <property type="component" value="Unassembled WGS sequence"/>
</dbReference>
<dbReference type="PANTHER" id="PTHR43021">
    <property type="entry name" value="NA(+)/H(+) ANTIPORTER-RELATED"/>
    <property type="match status" value="1"/>
</dbReference>
<feature type="transmembrane region" description="Helical" evidence="1">
    <location>
        <begin position="90"/>
        <end position="113"/>
    </location>
</feature>
<keyword evidence="1" id="KW-0472">Membrane</keyword>
<keyword evidence="1" id="KW-0812">Transmembrane</keyword>
<dbReference type="OrthoDB" id="119067at2759"/>
<evidence type="ECO:0000313" key="2">
    <source>
        <dbReference type="EMBL" id="POM59083.1"/>
    </source>
</evidence>
<sequence>MAGWKDYLLLRCPRHDIRAIAAAYGLSWEIKFEPLLVLMVASCLAGHYTPIRHDMHVILDTVAPYVFLPFFVMTGAALKLDQVVNAIPLMSLYVVLRFVVIFIACYVGGRFMLDILDLDVMHRHSQ</sequence>
<evidence type="ECO:0000256" key="1">
    <source>
        <dbReference type="SAM" id="Phobius"/>
    </source>
</evidence>
<keyword evidence="1" id="KW-1133">Transmembrane helix</keyword>
<keyword evidence="3" id="KW-1185">Reference proteome</keyword>
<gene>
    <name evidence="2" type="ORF">PHPALM_36183</name>
</gene>